<dbReference type="Pfam" id="PF12838">
    <property type="entry name" value="Fer4_7"/>
    <property type="match status" value="1"/>
</dbReference>
<dbReference type="InParanoid" id="I3TG56"/>
<evidence type="ECO:0000313" key="2">
    <source>
        <dbReference type="EMBL" id="AFK51744.1"/>
    </source>
</evidence>
<dbReference type="OrthoDB" id="2837at2157"/>
<dbReference type="EMBL" id="CP003531">
    <property type="protein sequence ID" value="AFK51744.1"/>
    <property type="molecule type" value="Genomic_DNA"/>
</dbReference>
<organism evidence="2 3">
    <name type="scientific">Thermogladius calderae (strain DSM 22663 / VKM B-2946 / 1633)</name>
    <dbReference type="NCBI Taxonomy" id="1184251"/>
    <lineage>
        <taxon>Archaea</taxon>
        <taxon>Thermoproteota</taxon>
        <taxon>Thermoprotei</taxon>
        <taxon>Desulfurococcales</taxon>
        <taxon>Desulfurococcaceae</taxon>
        <taxon>Thermogladius</taxon>
    </lineage>
</organism>
<dbReference type="eggNOG" id="arCOG05744">
    <property type="taxonomic scope" value="Archaea"/>
</dbReference>
<reference evidence="2 3" key="1">
    <citation type="journal article" date="2012" name="J. Bacteriol.">
        <title>Complete genome sequence of the hyperthermophilic cellulolytic Crenarchaeon 'Thermogladius cellulolyticus' 1633.</title>
        <authorList>
            <person name="Mardanov A.V."/>
            <person name="Kochetkova T.V."/>
            <person name="Beletsky A.V."/>
            <person name="Bonch-Osmolovskaya E.A."/>
            <person name="Ravin N.V."/>
            <person name="Skryabin K.G."/>
        </authorList>
    </citation>
    <scope>NUCLEOTIDE SEQUENCE [LARGE SCALE GENOMIC DNA]</scope>
    <source>
        <strain evidence="3">DSM 22663 / VKM B-2946 / 1633</strain>
    </source>
</reference>
<dbReference type="HOGENOM" id="CLU_1582974_0_0_2"/>
<dbReference type="Gene3D" id="3.30.70.20">
    <property type="match status" value="1"/>
</dbReference>
<dbReference type="KEGG" id="thg:TCELL_1322"/>
<protein>
    <submittedName>
        <fullName evidence="2">4Fe-4S ferredoxin, iron-sulfur binding domain protein</fullName>
    </submittedName>
</protein>
<dbReference type="SUPFAM" id="SSF54862">
    <property type="entry name" value="4Fe-4S ferredoxins"/>
    <property type="match status" value="1"/>
</dbReference>
<evidence type="ECO:0000259" key="1">
    <source>
        <dbReference type="PROSITE" id="PS51379"/>
    </source>
</evidence>
<evidence type="ECO:0000313" key="3">
    <source>
        <dbReference type="Proteomes" id="UP000005270"/>
    </source>
</evidence>
<dbReference type="GeneID" id="13013646"/>
<dbReference type="PROSITE" id="PS51379">
    <property type="entry name" value="4FE4S_FER_2"/>
    <property type="match status" value="1"/>
</dbReference>
<proteinExistence type="predicted"/>
<accession>I3TG56</accession>
<dbReference type="RefSeq" id="WP_014737994.1">
    <property type="nucleotide sequence ID" value="NC_017954.1"/>
</dbReference>
<dbReference type="PROSITE" id="PS00198">
    <property type="entry name" value="4FE4S_FER_1"/>
    <property type="match status" value="1"/>
</dbReference>
<dbReference type="AlphaFoldDB" id="I3TG56"/>
<keyword evidence="3" id="KW-1185">Reference proteome</keyword>
<sequence length="162" mass="18079">MSFRRTGVLSIEELARLGIIPPEERVKKKPVAMIECPEEVPCNICVSACPFNAIRKETLYSRPRLEESKCIGCGVCVVKCPGLAIFVVDLRGEDALLTLPYEMNPPPAKGDKCLLLDREGKIVGEGEVVKAWSYDSTWAVTVRVPRDMWLHVRAIKVVKNRA</sequence>
<name>I3TG56_THEC1</name>
<gene>
    <name evidence="2" type="ordered locus">TCELL_1322</name>
</gene>
<feature type="domain" description="4Fe-4S ferredoxin-type" evidence="1">
    <location>
        <begin position="61"/>
        <end position="90"/>
    </location>
</feature>
<dbReference type="InterPro" id="IPR017896">
    <property type="entry name" value="4Fe4S_Fe-S-bd"/>
</dbReference>
<dbReference type="InterPro" id="IPR017900">
    <property type="entry name" value="4Fe4S_Fe_S_CS"/>
</dbReference>
<dbReference type="GO" id="GO:0016491">
    <property type="term" value="F:oxidoreductase activity"/>
    <property type="evidence" value="ECO:0007669"/>
    <property type="project" value="UniProtKB-ARBA"/>
</dbReference>
<dbReference type="Proteomes" id="UP000005270">
    <property type="component" value="Chromosome"/>
</dbReference>
<dbReference type="STRING" id="1184251.TCELL_1322"/>